<sequence>MTPLDCQRHEFPPTRLHGGDVLERPVLAFATHGSLSPARDNAILFPTWFGSTHHNNTWLIGPGRALDPSRYFIVCVNLLGNGLSSSPSNTPSPHDGPRFPAIHVLDNVRLQRRLLRERFGIGTLRLVVGRSMGAQAAFQWAASYPSEVRGMLALCGSARTTPHNQVFLASLAAALKADQGWRGGDYAEPPMAGLRALGHAYAAWAMSPEFYRRGLHLEQAASVDDYVARRWAGNFIGRDANDLLSMMSTWQRADLSDDPAFLGDWKAALRAIACPAIVMPSRTDMYFPPEDSAAAVEHMPDAELRVIESAWGHRAGSPGSDPADVAVVDGALRELLRRSG</sequence>
<proteinExistence type="predicted"/>
<dbReference type="InterPro" id="IPR029058">
    <property type="entry name" value="AB_hydrolase_fold"/>
</dbReference>
<keyword evidence="5" id="KW-0808">Transferase</keyword>
<dbReference type="RefSeq" id="WP_130360552.1">
    <property type="nucleotide sequence ID" value="NZ_SGXC01000003.1"/>
</dbReference>
<protein>
    <submittedName>
        <fullName evidence="5">Homoserine O-acetyltransferase</fullName>
    </submittedName>
</protein>
<dbReference type="Pfam" id="PF00561">
    <property type="entry name" value="Abhydrolase_1"/>
    <property type="match status" value="1"/>
</dbReference>
<dbReference type="GO" id="GO:0016747">
    <property type="term" value="F:acyltransferase activity, transferring groups other than amino-acyl groups"/>
    <property type="evidence" value="ECO:0007669"/>
    <property type="project" value="InterPro"/>
</dbReference>
<dbReference type="OrthoDB" id="9800754at2"/>
<dbReference type="InterPro" id="IPR008220">
    <property type="entry name" value="HAT_MetX-like"/>
</dbReference>
<keyword evidence="2" id="KW-0012">Acyltransferase</keyword>
<evidence type="ECO:0000313" key="6">
    <source>
        <dbReference type="Proteomes" id="UP000292445"/>
    </source>
</evidence>
<feature type="active site" description="Nucleophile" evidence="3">
    <location>
        <position position="131"/>
    </location>
</feature>
<dbReference type="AlphaFoldDB" id="A0A4Q7N7S4"/>
<dbReference type="SUPFAM" id="SSF53474">
    <property type="entry name" value="alpha/beta-Hydrolases"/>
    <property type="match status" value="1"/>
</dbReference>
<evidence type="ECO:0000313" key="5">
    <source>
        <dbReference type="EMBL" id="RZS78070.1"/>
    </source>
</evidence>
<evidence type="ECO:0000256" key="2">
    <source>
        <dbReference type="ARBA" id="ARBA00023315"/>
    </source>
</evidence>
<dbReference type="InterPro" id="IPR000073">
    <property type="entry name" value="AB_hydrolase_1"/>
</dbReference>
<dbReference type="Proteomes" id="UP000292445">
    <property type="component" value="Unassembled WGS sequence"/>
</dbReference>
<dbReference type="EMBL" id="SGXC01000003">
    <property type="protein sequence ID" value="RZS78070.1"/>
    <property type="molecule type" value="Genomic_DNA"/>
</dbReference>
<evidence type="ECO:0000256" key="1">
    <source>
        <dbReference type="ARBA" id="ARBA00023167"/>
    </source>
</evidence>
<name>A0A4Q7N7S4_9BURK</name>
<evidence type="ECO:0000256" key="3">
    <source>
        <dbReference type="PIRSR" id="PIRSR000443-1"/>
    </source>
</evidence>
<dbReference type="PIRSF" id="PIRSF000443">
    <property type="entry name" value="Homoser_Ac_trans"/>
    <property type="match status" value="1"/>
</dbReference>
<dbReference type="PANTHER" id="PTHR32268:SF15">
    <property type="entry name" value="HOMOSERINE ACETYLTRANSFERASE FAMILY PROTEIN (AFU_ORTHOLOGUE AFUA_1G15350)"/>
    <property type="match status" value="1"/>
</dbReference>
<evidence type="ECO:0000259" key="4">
    <source>
        <dbReference type="Pfam" id="PF00561"/>
    </source>
</evidence>
<reference evidence="5 6" key="1">
    <citation type="submission" date="2019-02" db="EMBL/GenBank/DDBJ databases">
        <title>Genomic Encyclopedia of Type Strains, Phase IV (KMG-IV): sequencing the most valuable type-strain genomes for metagenomic binning, comparative biology and taxonomic classification.</title>
        <authorList>
            <person name="Goeker M."/>
        </authorList>
    </citation>
    <scope>NUCLEOTIDE SEQUENCE [LARGE SCALE GENOMIC DNA]</scope>
    <source>
        <strain evidence="5 6">K24</strain>
    </source>
</reference>
<feature type="active site" evidence="3">
    <location>
        <position position="284"/>
    </location>
</feature>
<dbReference type="NCBIfam" id="NF005757">
    <property type="entry name" value="PRK07581.1"/>
    <property type="match status" value="1"/>
</dbReference>
<keyword evidence="1" id="KW-0028">Amino-acid biosynthesis</keyword>
<organism evidence="5 6">
    <name type="scientific">Pigmentiphaga kullae</name>
    <dbReference type="NCBI Taxonomy" id="151784"/>
    <lineage>
        <taxon>Bacteria</taxon>
        <taxon>Pseudomonadati</taxon>
        <taxon>Pseudomonadota</taxon>
        <taxon>Betaproteobacteria</taxon>
        <taxon>Burkholderiales</taxon>
        <taxon>Alcaligenaceae</taxon>
        <taxon>Pigmentiphaga</taxon>
    </lineage>
</organism>
<feature type="domain" description="AB hydrolase-1" evidence="4">
    <location>
        <begin position="44"/>
        <end position="313"/>
    </location>
</feature>
<dbReference type="PANTHER" id="PTHR32268">
    <property type="entry name" value="HOMOSERINE O-ACETYLTRANSFERASE"/>
    <property type="match status" value="1"/>
</dbReference>
<comment type="caution">
    <text evidence="5">The sequence shown here is derived from an EMBL/GenBank/DDBJ whole genome shotgun (WGS) entry which is preliminary data.</text>
</comment>
<feature type="active site" evidence="3">
    <location>
        <position position="313"/>
    </location>
</feature>
<accession>A0A4Q7N7S4</accession>
<dbReference type="Gene3D" id="3.40.50.1820">
    <property type="entry name" value="alpha/beta hydrolase"/>
    <property type="match status" value="1"/>
</dbReference>
<keyword evidence="1" id="KW-0486">Methionine biosynthesis</keyword>
<dbReference type="GO" id="GO:0009086">
    <property type="term" value="P:methionine biosynthetic process"/>
    <property type="evidence" value="ECO:0007669"/>
    <property type="project" value="UniProtKB-KW"/>
</dbReference>
<keyword evidence="6" id="KW-1185">Reference proteome</keyword>
<gene>
    <name evidence="5" type="ORF">EV675_4710</name>
</gene>